<dbReference type="PANTHER" id="PTHR23389">
    <property type="entry name" value="CHROMOSOME TRANSMISSION FIDELITY FACTOR 18"/>
    <property type="match status" value="1"/>
</dbReference>
<evidence type="ECO:0000313" key="3">
    <source>
        <dbReference type="EMBL" id="KAG5764899.1"/>
    </source>
</evidence>
<dbReference type="Proteomes" id="UP000750502">
    <property type="component" value="Unassembled WGS sequence"/>
</dbReference>
<dbReference type="GO" id="GO:0005524">
    <property type="term" value="F:ATP binding"/>
    <property type="evidence" value="ECO:0007669"/>
    <property type="project" value="InterPro"/>
</dbReference>
<keyword evidence="4" id="KW-1185">Reference proteome</keyword>
<dbReference type="GO" id="GO:0005634">
    <property type="term" value="C:nucleus"/>
    <property type="evidence" value="ECO:0007669"/>
    <property type="project" value="TreeGrafter"/>
</dbReference>
<feature type="compositionally biased region" description="Polar residues" evidence="1">
    <location>
        <begin position="114"/>
        <end position="129"/>
    </location>
</feature>
<dbReference type="InterPro" id="IPR027417">
    <property type="entry name" value="P-loop_NTPase"/>
</dbReference>
<sequence length="1236" mass="137524">MIPDAPRREGTSLFNYIHGQRFQFIRIKTKARLALESFLYHYKISLNFVSFCHPKNPYSGVTFVKWWFNVKLKALDASMGSVLVERMAQEGMREPEVKKVHPFFTKGPAADVANPTNSAEPSPKVSSSETPHEDAEPLPEAQNSGRRRKADASLPHDAPVPKRPRRKRQGDAASSNSNATIEQSLGIKLKEPVSTKTEPEPTTIAFIKPTETTPQSNPSSNTDPNVKGKVLKWNPKTGTLGSPPKPKSKSPPSRMVCMKYGRDEANRTDMGDKIAQILEGKILFPPTPPKRRGRKAKEDCMAKIEDMSKTTHPFFTGKAKQNTKTESQPATKAQPSLARQTVFMSTPMSPKKPRNPFIVNKQPPRFGVKTGVTRVPGAMQPLWPAKGMAHVRGFDLELNPASLSSGEHMDKKSKGSTVTITPDESVLDRFCANMDLATLRESLPRNHDNFEPAPKELRTPSRHFESGRKLQIRVRSELRTLRMVSTVDDDDAIMCDTSEVSARRTHPAVSRLYEMLETSLSAYDRSTCESLAWTQKYAPTAASEILQAGKEALLLRDWLQTLKVQSVTTTADNTVVKGKSKLKAAPKKKRKKDELDDFIVSSEEEANEMDEISENEDDWAPAGSGLLKKTVVRNGDSGMEQGRLTNAVVISGPHGSGKSATVYAIAKELGFEIFEINSASRRNGKDILEKVGDMTRNHLVQQHRADPGSGTMDEDETSRDLKSGKQGTMTAFFQKSRVSKPPAKKPAEEKLPETTKASSAKSQKQSLILLEEVDVLYEEDKQFWATLMGMMAQSKRPFIMTCNDESLVPLQSLNPHGIFRFAPPPMDLAVDLCLLAAANEGHILRRTAVEALYKSRNNDLRSSLTELNYWCQIGVGDRKGGFDWFCLRWPKGTDLDENGDVVRVLSEDTYCKGMGWIGRDLIATCPNPLESEEEAMKQAWDSWALDMGEWNTTLDLPSWADGVSQQVSQRSQRLEALAAFDEFCTSMSDADLLTSGTLGIRFQEMIDPELPEIPVKMRDDFIIGSRLLEADPKVMQSSPSVSLSLSLKSLARQNLMHASPTLNAPKTLLEPLTEKRVVESLDHSFEPQTAPLSRMDLAYAFDPIAINERLSAASYLEPSVFDRTTKLIVLDVAPWVRGIVEFDNTLMQERLKLSNLLSEGGKRKRMRTTRSAYSAMEGGERRTTRRERYFGDTLNTVFVRRTAGKGWQDAVERTAPRETTGSLPNSSPPSSPASSI</sequence>
<feature type="compositionally biased region" description="Polar residues" evidence="1">
    <location>
        <begin position="319"/>
        <end position="337"/>
    </location>
</feature>
<accession>A0A9P7HSA8</accession>
<protein>
    <recommendedName>
        <fullName evidence="2">AAA+ ATPase domain-containing protein</fullName>
    </recommendedName>
</protein>
<name>A0A9P7HSA8_9HYPO</name>
<evidence type="ECO:0000256" key="1">
    <source>
        <dbReference type="SAM" id="MobiDB-lite"/>
    </source>
</evidence>
<dbReference type="GO" id="GO:0003677">
    <property type="term" value="F:DNA binding"/>
    <property type="evidence" value="ECO:0007669"/>
    <property type="project" value="TreeGrafter"/>
</dbReference>
<comment type="caution">
    <text evidence="3">The sequence shown here is derived from an EMBL/GenBank/DDBJ whole genome shotgun (WGS) entry which is preliminary data.</text>
</comment>
<dbReference type="SMART" id="SM00382">
    <property type="entry name" value="AAA"/>
    <property type="match status" value="1"/>
</dbReference>
<feature type="region of interest" description="Disordered" evidence="1">
    <location>
        <begin position="106"/>
        <end position="255"/>
    </location>
</feature>
<organism evidence="3 4">
    <name type="scientific">Fusarium xylarioides</name>
    <dbReference type="NCBI Taxonomy" id="221167"/>
    <lineage>
        <taxon>Eukaryota</taxon>
        <taxon>Fungi</taxon>
        <taxon>Dikarya</taxon>
        <taxon>Ascomycota</taxon>
        <taxon>Pezizomycotina</taxon>
        <taxon>Sordariomycetes</taxon>
        <taxon>Hypocreomycetidae</taxon>
        <taxon>Hypocreales</taxon>
        <taxon>Nectriaceae</taxon>
        <taxon>Fusarium</taxon>
        <taxon>Fusarium fujikuroi species complex</taxon>
    </lineage>
</organism>
<feature type="compositionally biased region" description="Basic and acidic residues" evidence="1">
    <location>
        <begin position="188"/>
        <end position="199"/>
    </location>
</feature>
<proteinExistence type="predicted"/>
<dbReference type="AlphaFoldDB" id="A0A9P7HSA8"/>
<feature type="region of interest" description="Disordered" evidence="1">
    <location>
        <begin position="445"/>
        <end position="464"/>
    </location>
</feature>
<reference evidence="3" key="1">
    <citation type="journal article" date="2020" name="bioRxiv">
        <title>Historical genomics reveals the evolutionary mechanisms behind multiple outbreaks of the host-specific coffee wilt pathogen Fusarium xylarioides.</title>
        <authorList>
            <person name="Peck D."/>
            <person name="Nowell R.W."/>
            <person name="Flood J."/>
            <person name="Ryan M.J."/>
            <person name="Barraclough T.G."/>
        </authorList>
    </citation>
    <scope>NUCLEOTIDE SEQUENCE</scope>
    <source>
        <strain evidence="3">IMI 127659i</strain>
    </source>
</reference>
<dbReference type="PANTHER" id="PTHR23389:SF21">
    <property type="entry name" value="ATPASE FAMILY AAA DOMAIN-CONTAINING PROTEIN 5"/>
    <property type="match status" value="1"/>
</dbReference>
<reference evidence="3" key="2">
    <citation type="submission" date="2020-10" db="EMBL/GenBank/DDBJ databases">
        <authorList>
            <person name="Peck L.D."/>
            <person name="Nowell R.W."/>
            <person name="Flood J."/>
            <person name="Ryan M.J."/>
            <person name="Barraclough T.G."/>
        </authorList>
    </citation>
    <scope>NUCLEOTIDE SEQUENCE</scope>
    <source>
        <strain evidence="3">IMI 127659i</strain>
    </source>
</reference>
<gene>
    <name evidence="3" type="ORF">H9Q72_007009</name>
</gene>
<feature type="compositionally biased region" description="Polar residues" evidence="1">
    <location>
        <begin position="210"/>
        <end position="224"/>
    </location>
</feature>
<feature type="region of interest" description="Disordered" evidence="1">
    <location>
        <begin position="346"/>
        <end position="365"/>
    </location>
</feature>
<feature type="region of interest" description="Disordered" evidence="1">
    <location>
        <begin position="701"/>
        <end position="762"/>
    </location>
</feature>
<dbReference type="OrthoDB" id="9996895at2759"/>
<evidence type="ECO:0000259" key="2">
    <source>
        <dbReference type="SMART" id="SM00382"/>
    </source>
</evidence>
<feature type="compositionally biased region" description="Polar residues" evidence="1">
    <location>
        <begin position="172"/>
        <end position="183"/>
    </location>
</feature>
<dbReference type="EMBL" id="JADFTT010000226">
    <property type="protein sequence ID" value="KAG5764899.1"/>
    <property type="molecule type" value="Genomic_DNA"/>
</dbReference>
<dbReference type="Pfam" id="PF00004">
    <property type="entry name" value="AAA"/>
    <property type="match status" value="1"/>
</dbReference>
<feature type="compositionally biased region" description="Pro residues" evidence="1">
    <location>
        <begin position="1226"/>
        <end position="1236"/>
    </location>
</feature>
<feature type="region of interest" description="Disordered" evidence="1">
    <location>
        <begin position="1162"/>
        <end position="1183"/>
    </location>
</feature>
<dbReference type="GO" id="GO:0016887">
    <property type="term" value="F:ATP hydrolysis activity"/>
    <property type="evidence" value="ECO:0007669"/>
    <property type="project" value="InterPro"/>
</dbReference>
<feature type="domain" description="AAA+ ATPase" evidence="2">
    <location>
        <begin position="644"/>
        <end position="834"/>
    </location>
</feature>
<dbReference type="InterPro" id="IPR003593">
    <property type="entry name" value="AAA+_ATPase"/>
</dbReference>
<evidence type="ECO:0000313" key="4">
    <source>
        <dbReference type="Proteomes" id="UP000750502"/>
    </source>
</evidence>
<dbReference type="InterPro" id="IPR003959">
    <property type="entry name" value="ATPase_AAA_core"/>
</dbReference>
<feature type="region of interest" description="Disordered" evidence="1">
    <location>
        <begin position="1207"/>
        <end position="1236"/>
    </location>
</feature>
<dbReference type="SUPFAM" id="SSF52540">
    <property type="entry name" value="P-loop containing nucleoside triphosphate hydrolases"/>
    <property type="match status" value="1"/>
</dbReference>
<feature type="region of interest" description="Disordered" evidence="1">
    <location>
        <begin position="313"/>
        <end position="337"/>
    </location>
</feature>
<dbReference type="Gene3D" id="3.40.50.300">
    <property type="entry name" value="P-loop containing nucleotide triphosphate hydrolases"/>
    <property type="match status" value="1"/>
</dbReference>